<feature type="signal peptide" evidence="1">
    <location>
        <begin position="1"/>
        <end position="20"/>
    </location>
</feature>
<evidence type="ECO:0000313" key="3">
    <source>
        <dbReference type="Proteomes" id="UP000184074"/>
    </source>
</evidence>
<keyword evidence="1" id="KW-0732">Signal</keyword>
<sequence length="126" mass="13905">MKTLFIVLTGFVLSAGASSAQQQIANPAAVFCIEQGGDYEIVQEAEGARGDCILADGTRIDAWQFYRESQVVDTPRQRMANPAAVFCVEQGGAYRIVTSDSGDQYGECVIMVERVVDAWQFYRENH</sequence>
<protein>
    <recommendedName>
        <fullName evidence="4">Hemolysin</fullName>
    </recommendedName>
</protein>
<dbReference type="InterPro" id="IPR005590">
    <property type="entry name" value="DUF333"/>
</dbReference>
<dbReference type="OrthoDB" id="148878at2"/>
<dbReference type="RefSeq" id="WP_072901138.1">
    <property type="nucleotide sequence ID" value="NZ_FQXB01000003.1"/>
</dbReference>
<accession>A0A1M5QQZ8</accession>
<dbReference type="Pfam" id="PF03891">
    <property type="entry name" value="DUF333"/>
    <property type="match status" value="2"/>
</dbReference>
<organism evidence="2 3">
    <name type="scientific">Cognatiyoonia sediminum</name>
    <dbReference type="NCBI Taxonomy" id="1508389"/>
    <lineage>
        <taxon>Bacteria</taxon>
        <taxon>Pseudomonadati</taxon>
        <taxon>Pseudomonadota</taxon>
        <taxon>Alphaproteobacteria</taxon>
        <taxon>Rhodobacterales</taxon>
        <taxon>Paracoccaceae</taxon>
        <taxon>Cognatiyoonia</taxon>
    </lineage>
</organism>
<name>A0A1M5QQZ8_9RHOB</name>
<reference evidence="2 3" key="1">
    <citation type="submission" date="2016-11" db="EMBL/GenBank/DDBJ databases">
        <authorList>
            <person name="Jaros S."/>
            <person name="Januszkiewicz K."/>
            <person name="Wedrychowicz H."/>
        </authorList>
    </citation>
    <scope>NUCLEOTIDE SEQUENCE [LARGE SCALE GENOMIC DNA]</scope>
    <source>
        <strain evidence="2 3">DSM 28715</strain>
    </source>
</reference>
<keyword evidence="3" id="KW-1185">Reference proteome</keyword>
<proteinExistence type="predicted"/>
<dbReference type="AlphaFoldDB" id="A0A1M5QQZ8"/>
<dbReference type="Proteomes" id="UP000184074">
    <property type="component" value="Unassembled WGS sequence"/>
</dbReference>
<dbReference type="PANTHER" id="PTHR38008">
    <property type="entry name" value="HEMOLYSIN-RELATED"/>
    <property type="match status" value="1"/>
</dbReference>
<dbReference type="EMBL" id="FQXB01000003">
    <property type="protein sequence ID" value="SHH16346.1"/>
    <property type="molecule type" value="Genomic_DNA"/>
</dbReference>
<dbReference type="PANTHER" id="PTHR38008:SF2">
    <property type="entry name" value="HEMOLYSIN"/>
    <property type="match status" value="1"/>
</dbReference>
<evidence type="ECO:0000256" key="1">
    <source>
        <dbReference type="SAM" id="SignalP"/>
    </source>
</evidence>
<feature type="chain" id="PRO_5013042149" description="Hemolysin" evidence="1">
    <location>
        <begin position="21"/>
        <end position="126"/>
    </location>
</feature>
<evidence type="ECO:0008006" key="4">
    <source>
        <dbReference type="Google" id="ProtNLM"/>
    </source>
</evidence>
<gene>
    <name evidence="2" type="ORF">SAMN05444003_2263</name>
</gene>
<evidence type="ECO:0000313" key="2">
    <source>
        <dbReference type="EMBL" id="SHH16346.1"/>
    </source>
</evidence>